<dbReference type="PANTHER" id="PTHR43086">
    <property type="entry name" value="VERY-LONG-CHAIN 3-OXOOACYL-COA REDUCTASE"/>
    <property type="match status" value="1"/>
</dbReference>
<evidence type="ECO:0000256" key="4">
    <source>
        <dbReference type="ARBA" id="ARBA00044050"/>
    </source>
</evidence>
<dbReference type="PROSITE" id="PS00061">
    <property type="entry name" value="ADH_SHORT"/>
    <property type="match status" value="1"/>
</dbReference>
<evidence type="ECO:0000256" key="6">
    <source>
        <dbReference type="ARBA" id="ARBA00044065"/>
    </source>
</evidence>
<evidence type="ECO:0000256" key="9">
    <source>
        <dbReference type="ARBA" id="ARBA00045650"/>
    </source>
</evidence>
<dbReference type="Proteomes" id="UP000029553">
    <property type="component" value="Unassembled WGS sequence"/>
</dbReference>
<evidence type="ECO:0000256" key="7">
    <source>
        <dbReference type="ARBA" id="ARBA00044271"/>
    </source>
</evidence>
<dbReference type="PIRSF" id="PIRSF000126">
    <property type="entry name" value="11-beta-HSD1"/>
    <property type="match status" value="1"/>
</dbReference>
<evidence type="ECO:0000256" key="1">
    <source>
        <dbReference type="ARBA" id="ARBA00006484"/>
    </source>
</evidence>
<comment type="catalytic activity">
    <reaction evidence="3">
        <text>L-allo-threonine + NADP(+) = aminoacetone + CO2 + NADPH</text>
        <dbReference type="Rhea" id="RHEA:43524"/>
        <dbReference type="ChEBI" id="CHEBI:16526"/>
        <dbReference type="ChEBI" id="CHEBI:57783"/>
        <dbReference type="ChEBI" id="CHEBI:58320"/>
        <dbReference type="ChEBI" id="CHEBI:58349"/>
        <dbReference type="ChEBI" id="CHEBI:58585"/>
        <dbReference type="EC" id="1.1.1.381"/>
    </reaction>
</comment>
<dbReference type="InterPro" id="IPR002347">
    <property type="entry name" value="SDR_fam"/>
</dbReference>
<comment type="catalytic activity">
    <reaction evidence="10">
        <text>3-hydroxypropanoate + NADP(+) = 3-oxopropanoate + NADPH + H(+)</text>
        <dbReference type="Rhea" id="RHEA:26438"/>
        <dbReference type="ChEBI" id="CHEBI:15378"/>
        <dbReference type="ChEBI" id="CHEBI:16510"/>
        <dbReference type="ChEBI" id="CHEBI:33190"/>
        <dbReference type="ChEBI" id="CHEBI:57783"/>
        <dbReference type="ChEBI" id="CHEBI:58349"/>
        <dbReference type="EC" id="1.1.1.298"/>
    </reaction>
</comment>
<gene>
    <name evidence="12" type="ORF">P353_05700</name>
</gene>
<dbReference type="CDD" id="cd05233">
    <property type="entry name" value="SDR_c"/>
    <property type="match status" value="1"/>
</dbReference>
<dbReference type="InterPro" id="IPR036291">
    <property type="entry name" value="NAD(P)-bd_dom_sf"/>
</dbReference>
<evidence type="ECO:0000313" key="13">
    <source>
        <dbReference type="Proteomes" id="UP000029553"/>
    </source>
</evidence>
<comment type="similarity">
    <text evidence="1 11">Belongs to the short-chain dehydrogenases/reductases (SDR) family.</text>
</comment>
<accession>A0A096H1Q6</accession>
<protein>
    <recommendedName>
        <fullName evidence="6">NADP-dependent 3-hydroxy acid dehydrogenase YdfG</fullName>
        <ecNumber evidence="4">1.1.1.298</ecNumber>
        <ecNumber evidence="5">1.1.1.381</ecNumber>
    </recommendedName>
    <alternativeName>
        <fullName evidence="8">L-allo-threonine dehydrogenase</fullName>
    </alternativeName>
    <alternativeName>
        <fullName evidence="7">Malonic semialdehyde reductase</fullName>
    </alternativeName>
</protein>
<comment type="caution">
    <text evidence="12">The sequence shown here is derived from an EMBL/GenBank/DDBJ whole genome shotgun (WGS) entry which is preliminary data.</text>
</comment>
<dbReference type="PRINTS" id="PR00081">
    <property type="entry name" value="GDHRDH"/>
</dbReference>
<evidence type="ECO:0000256" key="3">
    <source>
        <dbReference type="ARBA" id="ARBA00043812"/>
    </source>
</evidence>
<evidence type="ECO:0000256" key="5">
    <source>
        <dbReference type="ARBA" id="ARBA00044059"/>
    </source>
</evidence>
<organism evidence="12 13">
    <name type="scientific">Comamonas testosteroni</name>
    <name type="common">Pseudomonas testosteroni</name>
    <dbReference type="NCBI Taxonomy" id="285"/>
    <lineage>
        <taxon>Bacteria</taxon>
        <taxon>Pseudomonadati</taxon>
        <taxon>Pseudomonadota</taxon>
        <taxon>Betaproteobacteria</taxon>
        <taxon>Burkholderiales</taxon>
        <taxon>Comamonadaceae</taxon>
        <taxon>Comamonas</taxon>
    </lineage>
</organism>
<name>A0A096H1Q6_COMTE</name>
<comment type="function">
    <text evidence="9">NADP-dependent dehydrogenase with broad substrate specificity acting on 3-hydroxy acids. Catalyzes the NADP-dependent oxidation of L-allo-threonine to L-2-amino-3-keto-butyrate, which is spontaneously decarboxylated into aminoacetone. Also acts on D-threonine, L-serine, D-serine, D-3-hydroxyisobutyrate, L-3-hydroxyisobutyrate, D-glycerate and L-glycerate. Able to catalyze the reduction of the malonic semialdehyde to 3-hydroxypropionic acid. YdfG is apparently supplementing RutE, the presumed malonic semialdehyde reductase involved in pyrimidine degradation since both are able to detoxify malonic semialdehyde.</text>
</comment>
<dbReference type="EC" id="1.1.1.298" evidence="4"/>
<dbReference type="Pfam" id="PF00106">
    <property type="entry name" value="adh_short"/>
    <property type="match status" value="1"/>
</dbReference>
<evidence type="ECO:0000256" key="11">
    <source>
        <dbReference type="RuleBase" id="RU000363"/>
    </source>
</evidence>
<reference evidence="12 13" key="1">
    <citation type="submission" date="2013-09" db="EMBL/GenBank/DDBJ databases">
        <title>High correlation between genotypes and phenotypes of environmental bacteria Comamonas testosteroni strains.</title>
        <authorList>
            <person name="Liu L."/>
            <person name="Zhu W."/>
            <person name="Xia X."/>
            <person name="Xu B."/>
            <person name="Luo M."/>
            <person name="Wang G."/>
        </authorList>
    </citation>
    <scope>NUCLEOTIDE SEQUENCE [LARGE SCALE GENOMIC DNA]</scope>
    <source>
        <strain evidence="12 13">JL40</strain>
    </source>
</reference>
<proteinExistence type="inferred from homology"/>
<dbReference type="EMBL" id="AWOR01000021">
    <property type="protein sequence ID" value="KGH31360.1"/>
    <property type="molecule type" value="Genomic_DNA"/>
</dbReference>
<evidence type="ECO:0000313" key="12">
    <source>
        <dbReference type="EMBL" id="KGH31360.1"/>
    </source>
</evidence>
<dbReference type="Gene3D" id="3.40.50.720">
    <property type="entry name" value="NAD(P)-binding Rossmann-like Domain"/>
    <property type="match status" value="1"/>
</dbReference>
<dbReference type="EC" id="1.1.1.381" evidence="5"/>
<evidence type="ECO:0000256" key="10">
    <source>
        <dbReference type="ARBA" id="ARBA00047274"/>
    </source>
</evidence>
<dbReference type="AlphaFoldDB" id="A0A096H1Q6"/>
<dbReference type="InterPro" id="IPR020904">
    <property type="entry name" value="Sc_DH/Rdtase_CS"/>
</dbReference>
<dbReference type="PANTHER" id="PTHR43086:SF3">
    <property type="entry name" value="NADP-DEPENDENT 3-HYDROXY ACID DEHYDROGENASE YDFG"/>
    <property type="match status" value="1"/>
</dbReference>
<keyword evidence="2" id="KW-0560">Oxidoreductase</keyword>
<evidence type="ECO:0000256" key="8">
    <source>
        <dbReference type="ARBA" id="ARBA00044349"/>
    </source>
</evidence>
<dbReference type="PRINTS" id="PR00080">
    <property type="entry name" value="SDRFAMILY"/>
</dbReference>
<dbReference type="SUPFAM" id="SSF51735">
    <property type="entry name" value="NAD(P)-binding Rossmann-fold domains"/>
    <property type="match status" value="1"/>
</dbReference>
<evidence type="ECO:0000256" key="2">
    <source>
        <dbReference type="ARBA" id="ARBA00023002"/>
    </source>
</evidence>
<sequence length="262" mass="27613">MVEKNLGTAIVTGASSGIGAVYADRLAARGYDLVLIARRRERLEKLAVALRIKHRRHIEVAQADLANEADLLRVEALVSDASDVSFLINCAGSGALGMAAQVPTSAVAAMLKVNVIALTRLSMAAAKRFAAAKSGSIINIGSILALMPAPGASSYSGSKAYVLNFSRALQSELQNSGVRVQAVMPGPIRSEFFGDTPAPFPDQLFMSPETLVDTALAAYDQGEAVTFPNLGSMDSWNAFEQARSVMVHGVTQSGASAERYSH</sequence>
<dbReference type="GO" id="GO:0035527">
    <property type="term" value="F:3-hydroxypropionate dehydrogenase (NADP+) activity"/>
    <property type="evidence" value="ECO:0007669"/>
    <property type="project" value="UniProtKB-EC"/>
</dbReference>